<keyword evidence="3" id="KW-0067">ATP-binding</keyword>
<dbReference type="SUPFAM" id="SSF56059">
    <property type="entry name" value="Glutathione synthetase ATP-binding domain-like"/>
    <property type="match status" value="1"/>
</dbReference>
<sequence length="350" mass="39071">MKTNHAITKINKRIEIVSTDNRAMKETGFGSLKTCRTITDILQQHYTDVSFREARNKDDLEDIIKRKPDLVVLCVKYICTPQKINLADFFTKHNIAHTGSGDATLEYDSNKGKAKTILLENGIATAKFFLTQPDGIKTEMQLPLPLPLFVKPLNAANGNGVDENSIVHDWLSYTQKVEELFNQYGGSSIVEEILPGREFTVAVLEDLSTNTRHAYPVEIIAQKNSKGDRVLGAFEKSSNQERVLVVENSVSDAVSELAKKVFSILNVKDFGRIDVKMDAKGIPHFIEANLVPGLTPESSYFPRSCNMDGAMPYEALILNIIDFALKRSRQHTCIEQSRITSPLTDLKPAI</sequence>
<evidence type="ECO:0000256" key="2">
    <source>
        <dbReference type="ARBA" id="ARBA00022598"/>
    </source>
</evidence>
<dbReference type="RefSeq" id="WP_069188709.1">
    <property type="nucleotide sequence ID" value="NZ_FLYE01000019.1"/>
</dbReference>
<dbReference type="OrthoDB" id="9813261at2"/>
<keyword evidence="6" id="KW-1185">Reference proteome</keyword>
<evidence type="ECO:0000256" key="3">
    <source>
        <dbReference type="PROSITE-ProRule" id="PRU00409"/>
    </source>
</evidence>
<dbReference type="EMBL" id="FLYE01000019">
    <property type="protein sequence ID" value="SCA56612.1"/>
    <property type="molecule type" value="Genomic_DNA"/>
</dbReference>
<keyword evidence="2 5" id="KW-0436">Ligase</keyword>
<dbReference type="InterPro" id="IPR011761">
    <property type="entry name" value="ATP-grasp"/>
</dbReference>
<dbReference type="GO" id="GO:0046872">
    <property type="term" value="F:metal ion binding"/>
    <property type="evidence" value="ECO:0007669"/>
    <property type="project" value="InterPro"/>
</dbReference>
<dbReference type="PANTHER" id="PTHR23132:SF23">
    <property type="entry name" value="D-ALANINE--D-ALANINE LIGASE B"/>
    <property type="match status" value="1"/>
</dbReference>
<name>A0A1C3RHC1_9PROT</name>
<dbReference type="Proteomes" id="UP000231658">
    <property type="component" value="Unassembled WGS sequence"/>
</dbReference>
<comment type="similarity">
    <text evidence="1">Belongs to the D-alanine--D-alanine ligase family.</text>
</comment>
<evidence type="ECO:0000313" key="6">
    <source>
        <dbReference type="Proteomes" id="UP000231658"/>
    </source>
</evidence>
<dbReference type="InterPro" id="IPR011095">
    <property type="entry name" value="Dala_Dala_lig_C"/>
</dbReference>
<dbReference type="Pfam" id="PF07478">
    <property type="entry name" value="Dala_Dala_lig_C"/>
    <property type="match status" value="1"/>
</dbReference>
<accession>A0A1C3RHC1</accession>
<keyword evidence="3" id="KW-0547">Nucleotide-binding</keyword>
<dbReference type="GO" id="GO:0008716">
    <property type="term" value="F:D-alanine-D-alanine ligase activity"/>
    <property type="evidence" value="ECO:0007669"/>
    <property type="project" value="InterPro"/>
</dbReference>
<proteinExistence type="inferred from homology"/>
<dbReference type="Gene3D" id="3.30.470.20">
    <property type="entry name" value="ATP-grasp fold, B domain"/>
    <property type="match status" value="1"/>
</dbReference>
<protein>
    <submittedName>
        <fullName evidence="5">Putative D-alanine--D-alanine ligase domain protein</fullName>
    </submittedName>
</protein>
<evidence type="ECO:0000256" key="1">
    <source>
        <dbReference type="ARBA" id="ARBA00010871"/>
    </source>
</evidence>
<dbReference type="Gene3D" id="3.30.1490.20">
    <property type="entry name" value="ATP-grasp fold, A domain"/>
    <property type="match status" value="1"/>
</dbReference>
<dbReference type="STRING" id="1867952.MTBPR1_260007"/>
<gene>
    <name evidence="5" type="ORF">MTBPR1_260007</name>
</gene>
<evidence type="ECO:0000313" key="5">
    <source>
        <dbReference type="EMBL" id="SCA56612.1"/>
    </source>
</evidence>
<organism evidence="5 6">
    <name type="scientific">Candidatus Terasakiella magnetica</name>
    <dbReference type="NCBI Taxonomy" id="1867952"/>
    <lineage>
        <taxon>Bacteria</taxon>
        <taxon>Pseudomonadati</taxon>
        <taxon>Pseudomonadota</taxon>
        <taxon>Alphaproteobacteria</taxon>
        <taxon>Rhodospirillales</taxon>
        <taxon>Terasakiellaceae</taxon>
        <taxon>Terasakiella</taxon>
    </lineage>
</organism>
<dbReference type="InterPro" id="IPR013815">
    <property type="entry name" value="ATP_grasp_subdomain_1"/>
</dbReference>
<reference evidence="5 6" key="1">
    <citation type="submission" date="2016-07" db="EMBL/GenBank/DDBJ databases">
        <authorList>
            <person name="Lefevre C.T."/>
        </authorList>
    </citation>
    <scope>NUCLEOTIDE SEQUENCE [LARGE SCALE GENOMIC DNA]</scope>
    <source>
        <strain evidence="5">PR1</strain>
    </source>
</reference>
<evidence type="ECO:0000259" key="4">
    <source>
        <dbReference type="PROSITE" id="PS50975"/>
    </source>
</evidence>
<dbReference type="PANTHER" id="PTHR23132">
    <property type="entry name" value="D-ALANINE--D-ALANINE LIGASE"/>
    <property type="match status" value="1"/>
</dbReference>
<dbReference type="GO" id="GO:0005524">
    <property type="term" value="F:ATP binding"/>
    <property type="evidence" value="ECO:0007669"/>
    <property type="project" value="UniProtKB-UniRule"/>
</dbReference>
<dbReference type="AlphaFoldDB" id="A0A1C3RHC1"/>
<dbReference type="PROSITE" id="PS50975">
    <property type="entry name" value="ATP_GRASP"/>
    <property type="match status" value="1"/>
</dbReference>
<feature type="domain" description="ATP-grasp" evidence="4">
    <location>
        <begin position="115"/>
        <end position="322"/>
    </location>
</feature>